<dbReference type="Pfam" id="PF01127">
    <property type="entry name" value="Sdh_cyt"/>
    <property type="match status" value="1"/>
</dbReference>
<comment type="cofactor">
    <cofactor evidence="1">
        <name>heme</name>
        <dbReference type="ChEBI" id="CHEBI:30413"/>
    </cofactor>
</comment>
<evidence type="ECO:0000256" key="5">
    <source>
        <dbReference type="ARBA" id="ARBA00019425"/>
    </source>
</evidence>
<keyword evidence="14 18" id="KW-1133">Transmembrane helix</keyword>
<keyword evidence="10" id="KW-0349">Heme</keyword>
<dbReference type="SUPFAM" id="SSF81343">
    <property type="entry name" value="Fumarate reductase respiratory complex transmembrane subunits"/>
    <property type="match status" value="1"/>
</dbReference>
<evidence type="ECO:0000256" key="14">
    <source>
        <dbReference type="ARBA" id="ARBA00022989"/>
    </source>
</evidence>
<keyword evidence="12" id="KW-0479">Metal-binding</keyword>
<keyword evidence="16 17" id="KW-0472">Membrane</keyword>
<feature type="transmembrane region" description="Helical" evidence="18">
    <location>
        <begin position="17"/>
        <end position="38"/>
    </location>
</feature>
<organism evidence="19 20">
    <name type="scientific">Thalassotalea eurytherma</name>
    <dbReference type="NCBI Taxonomy" id="1144278"/>
    <lineage>
        <taxon>Bacteria</taxon>
        <taxon>Pseudomonadati</taxon>
        <taxon>Pseudomonadota</taxon>
        <taxon>Gammaproteobacteria</taxon>
        <taxon>Alteromonadales</taxon>
        <taxon>Colwelliaceae</taxon>
        <taxon>Thalassotalea</taxon>
    </lineage>
</organism>
<dbReference type="InterPro" id="IPR014312">
    <property type="entry name" value="Succ_DH_anchor"/>
</dbReference>
<comment type="caution">
    <text evidence="19">The sequence shown here is derived from an EMBL/GenBank/DDBJ whole genome shotgun (WGS) entry which is preliminary data.</text>
</comment>
<keyword evidence="15" id="KW-0408">Iron</keyword>
<keyword evidence="13 17" id="KW-0249">Electron transport</keyword>
<protein>
    <recommendedName>
        <fullName evidence="5 17">Succinate dehydrogenase hydrophobic membrane anchor subunit</fullName>
    </recommendedName>
</protein>
<evidence type="ECO:0000256" key="13">
    <source>
        <dbReference type="ARBA" id="ARBA00022982"/>
    </source>
</evidence>
<accession>A0ABQ6HAQ1</accession>
<dbReference type="Proteomes" id="UP001157133">
    <property type="component" value="Unassembled WGS sequence"/>
</dbReference>
<evidence type="ECO:0000256" key="2">
    <source>
        <dbReference type="ARBA" id="ARBA00004050"/>
    </source>
</evidence>
<evidence type="ECO:0000313" key="20">
    <source>
        <dbReference type="Proteomes" id="UP001157133"/>
    </source>
</evidence>
<gene>
    <name evidence="19" type="primary">sdhD</name>
    <name evidence="19" type="ORF">theurythT_29940</name>
</gene>
<reference evidence="19 20" key="1">
    <citation type="submission" date="2023-03" db="EMBL/GenBank/DDBJ databases">
        <title>Draft genome sequence of Thalassotalea eurytherma JCM 18482T.</title>
        <authorList>
            <person name="Sawabe T."/>
        </authorList>
    </citation>
    <scope>NUCLEOTIDE SEQUENCE [LARGE SCALE GENOMIC DNA]</scope>
    <source>
        <strain evidence="19 20">JCM 18482</strain>
    </source>
</reference>
<evidence type="ECO:0000256" key="17">
    <source>
        <dbReference type="PIRNR" id="PIRNR000169"/>
    </source>
</evidence>
<keyword evidence="20" id="KW-1185">Reference proteome</keyword>
<dbReference type="EMBL" id="BSSU01000016">
    <property type="protein sequence ID" value="GLX83541.1"/>
    <property type="molecule type" value="Genomic_DNA"/>
</dbReference>
<sequence length="115" mass="12513">MVSNAASVGRSGVHDFILLRASAIVLAAYTLFMAYFFLTTPDVTYDIWKGLFSGLGVKVFTVLALVAVLIHAWIGIWQVLSDYVKPALIRGSLQLIFSVTLLAYFAAGLITVWGV</sequence>
<evidence type="ECO:0000256" key="10">
    <source>
        <dbReference type="ARBA" id="ARBA00022617"/>
    </source>
</evidence>
<evidence type="ECO:0000256" key="12">
    <source>
        <dbReference type="ARBA" id="ARBA00022723"/>
    </source>
</evidence>
<name>A0ABQ6HAQ1_9GAMM</name>
<keyword evidence="9 17" id="KW-0816">Tricarboxylic acid cycle</keyword>
<keyword evidence="11 18" id="KW-0812">Transmembrane</keyword>
<evidence type="ECO:0000256" key="8">
    <source>
        <dbReference type="ARBA" id="ARBA00022519"/>
    </source>
</evidence>
<dbReference type="PANTHER" id="PTHR38689:SF1">
    <property type="entry name" value="SUCCINATE DEHYDROGENASE HYDROPHOBIC MEMBRANE ANCHOR SUBUNIT"/>
    <property type="match status" value="1"/>
</dbReference>
<evidence type="ECO:0000256" key="9">
    <source>
        <dbReference type="ARBA" id="ARBA00022532"/>
    </source>
</evidence>
<evidence type="ECO:0000256" key="6">
    <source>
        <dbReference type="ARBA" id="ARBA00022448"/>
    </source>
</evidence>
<dbReference type="RefSeq" id="WP_284209008.1">
    <property type="nucleotide sequence ID" value="NZ_BSSU01000016.1"/>
</dbReference>
<feature type="transmembrane region" description="Helical" evidence="18">
    <location>
        <begin position="92"/>
        <end position="113"/>
    </location>
</feature>
<proteinExistence type="predicted"/>
<keyword evidence="7 17" id="KW-1003">Cell membrane</keyword>
<evidence type="ECO:0000256" key="18">
    <source>
        <dbReference type="SAM" id="Phobius"/>
    </source>
</evidence>
<comment type="function">
    <text evidence="2 17">Membrane-anchoring subunit of succinate dehydrogenase (SDH).</text>
</comment>
<dbReference type="Gene3D" id="1.20.1300.10">
    <property type="entry name" value="Fumarate reductase/succinate dehydrogenase, transmembrane subunit"/>
    <property type="match status" value="1"/>
</dbReference>
<dbReference type="NCBIfam" id="TIGR02968">
    <property type="entry name" value="succ_dehyd_anc"/>
    <property type="match status" value="1"/>
</dbReference>
<evidence type="ECO:0000256" key="16">
    <source>
        <dbReference type="ARBA" id="ARBA00023136"/>
    </source>
</evidence>
<dbReference type="InterPro" id="IPR000701">
    <property type="entry name" value="SuccDH_FuR_B_TM-su"/>
</dbReference>
<comment type="pathway">
    <text evidence="4 17">Carbohydrate metabolism; tricarboxylic acid cycle.</text>
</comment>
<evidence type="ECO:0000256" key="15">
    <source>
        <dbReference type="ARBA" id="ARBA00023004"/>
    </source>
</evidence>
<keyword evidence="6 17" id="KW-0813">Transport</keyword>
<evidence type="ECO:0000256" key="11">
    <source>
        <dbReference type="ARBA" id="ARBA00022692"/>
    </source>
</evidence>
<dbReference type="PIRSF" id="PIRSF000169">
    <property type="entry name" value="SDH_D"/>
    <property type="match status" value="1"/>
</dbReference>
<dbReference type="InterPro" id="IPR034804">
    <property type="entry name" value="SQR/QFR_C/D"/>
</dbReference>
<dbReference type="CDD" id="cd03494">
    <property type="entry name" value="SQR_TypeC_SdhD"/>
    <property type="match status" value="1"/>
</dbReference>
<evidence type="ECO:0000256" key="7">
    <source>
        <dbReference type="ARBA" id="ARBA00022475"/>
    </source>
</evidence>
<evidence type="ECO:0000256" key="1">
    <source>
        <dbReference type="ARBA" id="ARBA00001971"/>
    </source>
</evidence>
<evidence type="ECO:0000256" key="3">
    <source>
        <dbReference type="ARBA" id="ARBA00004429"/>
    </source>
</evidence>
<dbReference type="PANTHER" id="PTHR38689">
    <property type="entry name" value="SUCCINATE DEHYDROGENASE HYDROPHOBIC MEMBRANE ANCHOR SUBUNIT"/>
    <property type="match status" value="1"/>
</dbReference>
<evidence type="ECO:0000313" key="19">
    <source>
        <dbReference type="EMBL" id="GLX83541.1"/>
    </source>
</evidence>
<evidence type="ECO:0000256" key="4">
    <source>
        <dbReference type="ARBA" id="ARBA00005163"/>
    </source>
</evidence>
<feature type="transmembrane region" description="Helical" evidence="18">
    <location>
        <begin position="58"/>
        <end position="80"/>
    </location>
</feature>
<keyword evidence="8 17" id="KW-0997">Cell inner membrane</keyword>
<comment type="subcellular location">
    <subcellularLocation>
        <location evidence="3 17">Cell inner membrane</location>
        <topology evidence="3 17">Multi-pass membrane protein</topology>
    </subcellularLocation>
</comment>